<reference evidence="1 2" key="1">
    <citation type="submission" date="2016-02" db="EMBL/GenBank/DDBJ databases">
        <authorList>
            <person name="Wen L."/>
            <person name="He K."/>
            <person name="Yang H."/>
        </authorList>
    </citation>
    <scope>NUCLEOTIDE SEQUENCE [LARGE SCALE GENOMIC DNA]</scope>
    <source>
        <strain evidence="1 2">CV41</strain>
    </source>
</reference>
<dbReference type="CDD" id="cd14791">
    <property type="entry name" value="GH36"/>
    <property type="match status" value="1"/>
</dbReference>
<dbReference type="GO" id="GO:0004557">
    <property type="term" value="F:alpha-galactosidase activity"/>
    <property type="evidence" value="ECO:0007669"/>
    <property type="project" value="InterPro"/>
</dbReference>
<protein>
    <recommendedName>
        <fullName evidence="3">Alpha-galactosidase</fullName>
    </recommendedName>
</protein>
<evidence type="ECO:0000313" key="2">
    <source>
        <dbReference type="Proteomes" id="UP000071392"/>
    </source>
</evidence>
<dbReference type="InterPro" id="IPR002252">
    <property type="entry name" value="Glyco_hydro_36"/>
</dbReference>
<dbReference type="GO" id="GO:0016052">
    <property type="term" value="P:carbohydrate catabolic process"/>
    <property type="evidence" value="ECO:0007669"/>
    <property type="project" value="InterPro"/>
</dbReference>
<sequence length="544" mass="61231">MDFYGNNGSHESIHDFEDRIELDIDEIELIPHGGRSSDGIFPFFALTDQHDAFAIGIGWSGRWCAKLRHAAGALQVEVGLPQVGFVLRPQESVRLPSVLLARAPGASADQARRVVRSHLTHHVRPKAPDGKSPLFTSHGTMYRFHVTRIANEQGEIEALERAAAMGIEAYWVDACWYGNLPDWAKEVGNWYARRSDFPRGLRPISDRAHELGMKFIFWMEPERVRPDTEWARTYPDLLLHYPNDDKRHPWYRGDMLLNLGDPRAVDLAFETVSSLITEFNTDIYRQDFSGYPLDAWYAADAPDRVGITEIRHIEGLYALWDRIRAAHPGILIDNCAGGGRRIDLETLRRATVLTRSDIVDVDDEGGKAGDKVNIVNQIQCWGLGQWLADHAGLNNAFDAYATRSALCTGFMAYRDLPENEQDPEYADLIATLAELKRLRPFMDEERIGLIAPDLDKEALAAFQHHRHSDASGIIVALRGPEANADSVTLHPEYIDVGGTYQVTKWNDYRQLPATRISGAALKELAMTIAQRRSSVLVEYHRVSG</sequence>
<dbReference type="SUPFAM" id="SSF51445">
    <property type="entry name" value="(Trans)glycosidases"/>
    <property type="match status" value="1"/>
</dbReference>
<dbReference type="Gene3D" id="2.70.98.60">
    <property type="entry name" value="alpha-galactosidase from lactobacil brevis"/>
    <property type="match status" value="1"/>
</dbReference>
<dbReference type="InterPro" id="IPR017853">
    <property type="entry name" value="GH"/>
</dbReference>
<evidence type="ECO:0000313" key="1">
    <source>
        <dbReference type="EMBL" id="KXU35382.1"/>
    </source>
</evidence>
<dbReference type="PRINTS" id="PR00743">
    <property type="entry name" value="GLHYDRLASE36"/>
</dbReference>
<keyword evidence="2" id="KW-1185">Reference proteome</keyword>
<dbReference type="InterPro" id="IPR038417">
    <property type="entry name" value="Alpga-gal_N_sf"/>
</dbReference>
<name>A0A139SLG3_9BACT</name>
<dbReference type="STRING" id="1548208.AXK12_05270"/>
<dbReference type="Pfam" id="PF02065">
    <property type="entry name" value="Melibiase"/>
    <property type="match status" value="1"/>
</dbReference>
<evidence type="ECO:0008006" key="3">
    <source>
        <dbReference type="Google" id="ProtNLM"/>
    </source>
</evidence>
<dbReference type="EMBL" id="LSZP01000042">
    <property type="protein sequence ID" value="KXU35382.1"/>
    <property type="molecule type" value="Genomic_DNA"/>
</dbReference>
<dbReference type="InterPro" id="IPR013785">
    <property type="entry name" value="Aldolase_TIM"/>
</dbReference>
<comment type="caution">
    <text evidence="1">The sequence shown here is derived from an EMBL/GenBank/DDBJ whole genome shotgun (WGS) entry which is preliminary data.</text>
</comment>
<gene>
    <name evidence="1" type="ORF">AXK12_05270</name>
</gene>
<proteinExistence type="predicted"/>
<dbReference type="Proteomes" id="UP000071392">
    <property type="component" value="Unassembled WGS sequence"/>
</dbReference>
<accession>A0A139SLG3</accession>
<dbReference type="AlphaFoldDB" id="A0A139SLG3"/>
<organism evidence="1 2">
    <name type="scientific">Cephaloticoccus capnophilus</name>
    <dbReference type="NCBI Taxonomy" id="1548208"/>
    <lineage>
        <taxon>Bacteria</taxon>
        <taxon>Pseudomonadati</taxon>
        <taxon>Verrucomicrobiota</taxon>
        <taxon>Opitutia</taxon>
        <taxon>Opitutales</taxon>
        <taxon>Opitutaceae</taxon>
        <taxon>Cephaloticoccus</taxon>
    </lineage>
</organism>
<dbReference type="Gene3D" id="3.20.20.70">
    <property type="entry name" value="Aldolase class I"/>
    <property type="match status" value="1"/>
</dbReference>